<feature type="non-terminal residue" evidence="3">
    <location>
        <position position="1"/>
    </location>
</feature>
<dbReference type="Proteomes" id="UP001165060">
    <property type="component" value="Unassembled WGS sequence"/>
</dbReference>
<protein>
    <submittedName>
        <fullName evidence="3">Uncharacterized protein</fullName>
    </submittedName>
</protein>
<evidence type="ECO:0000256" key="1">
    <source>
        <dbReference type="SAM" id="MobiDB-lite"/>
    </source>
</evidence>
<keyword evidence="2" id="KW-0812">Transmembrane</keyword>
<evidence type="ECO:0000313" key="4">
    <source>
        <dbReference type="Proteomes" id="UP001165060"/>
    </source>
</evidence>
<evidence type="ECO:0000313" key="3">
    <source>
        <dbReference type="EMBL" id="GMI39547.1"/>
    </source>
</evidence>
<feature type="region of interest" description="Disordered" evidence="1">
    <location>
        <begin position="144"/>
        <end position="166"/>
    </location>
</feature>
<dbReference type="EMBL" id="BRYB01003614">
    <property type="protein sequence ID" value="GMI39547.1"/>
    <property type="molecule type" value="Genomic_DNA"/>
</dbReference>
<evidence type="ECO:0000256" key="2">
    <source>
        <dbReference type="SAM" id="Phobius"/>
    </source>
</evidence>
<gene>
    <name evidence="3" type="ORF">TeGR_g8167</name>
</gene>
<name>A0ABQ6N4C1_9STRA</name>
<feature type="compositionally biased region" description="Pro residues" evidence="1">
    <location>
        <begin position="1"/>
        <end position="16"/>
    </location>
</feature>
<feature type="compositionally biased region" description="Low complexity" evidence="1">
    <location>
        <begin position="144"/>
        <end position="157"/>
    </location>
</feature>
<proteinExistence type="predicted"/>
<feature type="region of interest" description="Disordered" evidence="1">
    <location>
        <begin position="1"/>
        <end position="39"/>
    </location>
</feature>
<keyword evidence="4" id="KW-1185">Reference proteome</keyword>
<keyword evidence="2" id="KW-1133">Transmembrane helix</keyword>
<reference evidence="3 4" key="1">
    <citation type="journal article" date="2023" name="Commun. Biol.">
        <title>Genome analysis of Parmales, the sister group of diatoms, reveals the evolutionary specialization of diatoms from phago-mixotrophs to photoautotrophs.</title>
        <authorList>
            <person name="Ban H."/>
            <person name="Sato S."/>
            <person name="Yoshikawa S."/>
            <person name="Yamada K."/>
            <person name="Nakamura Y."/>
            <person name="Ichinomiya M."/>
            <person name="Sato N."/>
            <person name="Blanc-Mathieu R."/>
            <person name="Endo H."/>
            <person name="Kuwata A."/>
            <person name="Ogata H."/>
        </authorList>
    </citation>
    <scope>NUCLEOTIDE SEQUENCE [LARGE SCALE GENOMIC DNA]</scope>
</reference>
<organism evidence="3 4">
    <name type="scientific">Tetraparma gracilis</name>
    <dbReference type="NCBI Taxonomy" id="2962635"/>
    <lineage>
        <taxon>Eukaryota</taxon>
        <taxon>Sar</taxon>
        <taxon>Stramenopiles</taxon>
        <taxon>Ochrophyta</taxon>
        <taxon>Bolidophyceae</taxon>
        <taxon>Parmales</taxon>
        <taxon>Triparmaceae</taxon>
        <taxon>Tetraparma</taxon>
    </lineage>
</organism>
<accession>A0ABQ6N4C1</accession>
<feature type="transmembrane region" description="Helical" evidence="2">
    <location>
        <begin position="98"/>
        <end position="117"/>
    </location>
</feature>
<comment type="caution">
    <text evidence="3">The sequence shown here is derived from an EMBL/GenBank/DDBJ whole genome shotgun (WGS) entry which is preliminary data.</text>
</comment>
<keyword evidence="2" id="KW-0472">Membrane</keyword>
<sequence>PPPNPAAGLPGGPPAAAPFEGTLIGLDDPISQSKPRTPASISDAFVKKQATMAPKTEPGFRGFLERITSGDFYFFGLLTDAPEKGEEDTRSWLLRPSVTFPLAFATVGAAFLVLVLGGGIRERGAPTTDELDQKILPPAKVAGGDAGAAAGEAAAPAEVQPSGWYN</sequence>